<organism evidence="2 3">
    <name type="scientific">Mangrovimonas spongiae</name>
    <dbReference type="NCBI Taxonomy" id="2494697"/>
    <lineage>
        <taxon>Bacteria</taxon>
        <taxon>Pseudomonadati</taxon>
        <taxon>Bacteroidota</taxon>
        <taxon>Flavobacteriia</taxon>
        <taxon>Flavobacteriales</taxon>
        <taxon>Flavobacteriaceae</taxon>
        <taxon>Mangrovimonas</taxon>
    </lineage>
</organism>
<dbReference type="Proteomes" id="UP000270620">
    <property type="component" value="Unassembled WGS sequence"/>
</dbReference>
<proteinExistence type="predicted"/>
<name>A0A428K2G6_9FLAO</name>
<comment type="caution">
    <text evidence="2">The sequence shown here is derived from an EMBL/GenBank/DDBJ whole genome shotgun (WGS) entry which is preliminary data.</text>
</comment>
<evidence type="ECO:0000313" key="3">
    <source>
        <dbReference type="Proteomes" id="UP000270620"/>
    </source>
</evidence>
<sequence length="785" mass="87990">MKPNFKYLFILAFITLFFVSCQDEETEVNNPTPEEVVAPNSSLASLMRSTVAFDGSFDDILDNANCIGVNLPVTVTANNTTIVIETIDDLELIEDIFNAFDDDEDILEFLFPITITLNDYTEVVVENEEELDAFVNNCVNEPDVIECVDFVYPIVFSIYNTDFQVIDTVEIQSDFELYVFLENLDGDEGAVLASLNFPVSLIYANGDTVEVTSNQELENAINSAEEDCNYVDCQAEDIAVNLQECQWVITSFNGDDNFIQYDLHFNANGELQITHGDTTEFIGGEWQVTTEENVVLTLSNLTAFSGDLGGDWLVQNCESNQLVLTQEFDNQTVEVIMEQDCETVETPFNCFENTTITACDYDNDGFATFEMETQILGNVVCNVDFVASFHVSQTNAEANVNAIVDPNAYTNTSNPQTIYLRIEANDGNFQIFEIELIVEDCSSNCTEADIDAYLQGCNWNVVNFNGDDHLMAYEIDFSSNTEAIITGNGITTTMYWSSYQAAEGVVVEFSNVAAPNIQAITGSWLVVACEEGRLEFESLDSANTMVMECHYYTAEELLTTLSACQWEVYSFQVDNVDQTSDYNDVLFSFFENDFALAEVGANTINYGNIEAESINGGTELAAFLSINGTISSLGGYYSVLSITEDEVTLMTTQPKRLILRKTCTNDNQDGDTTQIKDWLYDGNWEVTYSTMENAENSQDYDGVVFNFQSNATLLGDNGSWIAELDYDVLRDNEGNLRFVINYLGQFPYWQMDDDWYITSVNSTRIELHAVNDVNNTDFVLVFEKM</sequence>
<dbReference type="RefSeq" id="WP_125467533.1">
    <property type="nucleotide sequence ID" value="NZ_RWBG01000002.1"/>
</dbReference>
<keyword evidence="3" id="KW-1185">Reference proteome</keyword>
<gene>
    <name evidence="2" type="ORF">EJA19_06480</name>
</gene>
<dbReference type="PROSITE" id="PS51257">
    <property type="entry name" value="PROKAR_LIPOPROTEIN"/>
    <property type="match status" value="1"/>
</dbReference>
<reference evidence="2 3" key="1">
    <citation type="submission" date="2018-12" db="EMBL/GenBank/DDBJ databases">
        <title>Mangrovimonas spongiae sp. nov., a novel member of the genus Mangrovimonas isolated from marine sponge.</title>
        <authorList>
            <person name="Zhuang L."/>
            <person name="Luo L."/>
        </authorList>
    </citation>
    <scope>NUCLEOTIDE SEQUENCE [LARGE SCALE GENOMIC DNA]</scope>
    <source>
        <strain evidence="2 3">HN-E26</strain>
    </source>
</reference>
<accession>A0A428K2G6</accession>
<dbReference type="OrthoDB" id="832379at2"/>
<evidence type="ECO:0000313" key="2">
    <source>
        <dbReference type="EMBL" id="RSK40619.1"/>
    </source>
</evidence>
<feature type="chain" id="PRO_5019438194" description="Lipocalin-like domain-containing protein" evidence="1">
    <location>
        <begin position="23"/>
        <end position="785"/>
    </location>
</feature>
<evidence type="ECO:0008006" key="4">
    <source>
        <dbReference type="Google" id="ProtNLM"/>
    </source>
</evidence>
<dbReference type="EMBL" id="RWBG01000002">
    <property type="protein sequence ID" value="RSK40619.1"/>
    <property type="molecule type" value="Genomic_DNA"/>
</dbReference>
<protein>
    <recommendedName>
        <fullName evidence="4">Lipocalin-like domain-containing protein</fullName>
    </recommendedName>
</protein>
<dbReference type="AlphaFoldDB" id="A0A428K2G6"/>
<feature type="signal peptide" evidence="1">
    <location>
        <begin position="1"/>
        <end position="22"/>
    </location>
</feature>
<evidence type="ECO:0000256" key="1">
    <source>
        <dbReference type="SAM" id="SignalP"/>
    </source>
</evidence>
<keyword evidence="1" id="KW-0732">Signal</keyword>